<keyword evidence="3" id="KW-0813">Transport</keyword>
<dbReference type="PANTHER" id="PTHR30252:SF3">
    <property type="entry name" value="PYRUVATE_PROTON SYMPORTER BTST"/>
    <property type="match status" value="1"/>
</dbReference>
<dbReference type="Pfam" id="PF02554">
    <property type="entry name" value="CstA"/>
    <property type="match status" value="1"/>
</dbReference>
<evidence type="ECO:0000259" key="10">
    <source>
        <dbReference type="Pfam" id="PF02554"/>
    </source>
</evidence>
<feature type="transmembrane region" description="Helical" evidence="9">
    <location>
        <begin position="721"/>
        <end position="742"/>
    </location>
</feature>
<evidence type="ECO:0000313" key="11">
    <source>
        <dbReference type="EMBL" id="BBX26539.1"/>
    </source>
</evidence>
<dbReference type="GO" id="GO:0009267">
    <property type="term" value="P:cellular response to starvation"/>
    <property type="evidence" value="ECO:0007669"/>
    <property type="project" value="InterPro"/>
</dbReference>
<feature type="transmembrane region" description="Helical" evidence="9">
    <location>
        <begin position="388"/>
        <end position="409"/>
    </location>
</feature>
<reference evidence="11 12" key="1">
    <citation type="journal article" date="2019" name="Emerg. Microbes Infect.">
        <title>Comprehensive subspecies identification of 175 nontuberculous mycobacteria species based on 7547 genomic profiles.</title>
        <authorList>
            <person name="Matsumoto Y."/>
            <person name="Kinjo T."/>
            <person name="Motooka D."/>
            <person name="Nabeya D."/>
            <person name="Jung N."/>
            <person name="Uechi K."/>
            <person name="Horii T."/>
            <person name="Iida T."/>
            <person name="Fujita J."/>
            <person name="Nakamura S."/>
        </authorList>
    </citation>
    <scope>NUCLEOTIDE SEQUENCE [LARGE SCALE GENOMIC DNA]</scope>
    <source>
        <strain evidence="11 12">JCM 12272</strain>
    </source>
</reference>
<feature type="transmembrane region" description="Helical" evidence="9">
    <location>
        <begin position="535"/>
        <end position="553"/>
    </location>
</feature>
<comment type="similarity">
    <text evidence="2">Belongs to the peptide transporter carbon starvation (CstA) (TC 2.A.114) family.</text>
</comment>
<gene>
    <name evidence="11" type="ORF">MALV_16640</name>
</gene>
<feature type="transmembrane region" description="Helical" evidence="9">
    <location>
        <begin position="75"/>
        <end position="95"/>
    </location>
</feature>
<feature type="region of interest" description="Disordered" evidence="8">
    <location>
        <begin position="22"/>
        <end position="44"/>
    </location>
</feature>
<keyword evidence="4" id="KW-1003">Cell membrane</keyword>
<name>A0A6N4UQ10_9MYCO</name>
<evidence type="ECO:0000313" key="12">
    <source>
        <dbReference type="Proteomes" id="UP000466906"/>
    </source>
</evidence>
<feature type="transmembrane region" description="Helical" evidence="9">
    <location>
        <begin position="101"/>
        <end position="120"/>
    </location>
</feature>
<dbReference type="InterPro" id="IPR003706">
    <property type="entry name" value="CstA_N"/>
</dbReference>
<comment type="subcellular location">
    <subcellularLocation>
        <location evidence="1">Cell membrane</location>
        <topology evidence="1">Multi-pass membrane protein</topology>
    </subcellularLocation>
</comment>
<feature type="transmembrane region" description="Helical" evidence="9">
    <location>
        <begin position="288"/>
        <end position="307"/>
    </location>
</feature>
<dbReference type="Proteomes" id="UP000466906">
    <property type="component" value="Chromosome"/>
</dbReference>
<keyword evidence="7 9" id="KW-0472">Membrane</keyword>
<evidence type="ECO:0000256" key="1">
    <source>
        <dbReference type="ARBA" id="ARBA00004651"/>
    </source>
</evidence>
<feature type="transmembrane region" description="Helical" evidence="9">
    <location>
        <begin position="355"/>
        <end position="376"/>
    </location>
</feature>
<evidence type="ECO:0000256" key="8">
    <source>
        <dbReference type="SAM" id="MobiDB-lite"/>
    </source>
</evidence>
<evidence type="ECO:0000256" key="2">
    <source>
        <dbReference type="ARBA" id="ARBA00007755"/>
    </source>
</evidence>
<sequence length="798" mass="84810">MRKPGFDAARFGAVKRSHTTRTTLGERGETVATPEAPPADRIEEHDGDVTYIRTDRDLPPVAIIDRSPITAKHKAIFATVAVLGAVAWAMIAFFRGETVNAVWFVIAAICTYVIGFRFYARLIEMKIVRPRDDNATPAELFENGTDYMPTDRRVLFGHHFAAIAGAGPLVGPVLAMQMGYLPGTIWIIIGAVVAGCVQDYLVLSISVRRRGRSLGQMARDELGVVGGVAAIVGVLVIMVILLAVLALVVVNALAESPWGVFSIAMTIPIAIFMGLYLRFFRPGRVSEVSLIGVALLLLAVISGGWVAETSWGADWFTLSKVTLSWCIIIYGLAASVLPVWFLLAPRDYLSTFMKVGTIALLAVGILIAQPVMQAPAISQFAASGTGPVFAGSLFPFLFITIACGALSGFHALISSGTTPKLLEKESQMRLIGYGGMLTESFVAIMALVTAAILNQHLYFAINAPTAATGTTAQTAADYVNGLGLSGQPITAQEITAAAEGVGEHSIVSRTGGAPTLAFGMSEVLHQVFGGASLKAFWYHFAIMFEALFILTTVDAGTRVARFMLSDSLGNLGWPLKKLRNPSWRAGAWACSIIVVAAWGSILLMGVTDPLGGINTLFPLFGIANQLLAAIALTVVTVVVIKRGLVKWAWIPGVPLLWDLAVTMTASFQKIFSGDPKVGYWTQHSQYVAAKDAGKSAFGAAKNPDQIDAVIRNTFIQGTLSVVFAVLVLIVFLAGVVVALRALRGAGPALALDEEVPSRTFAPSGLIATPAEKEVQKQWDALPGAHSRPHATSGGTGQH</sequence>
<evidence type="ECO:0000256" key="9">
    <source>
        <dbReference type="SAM" id="Phobius"/>
    </source>
</evidence>
<proteinExistence type="inferred from homology"/>
<dbReference type="EMBL" id="AP022565">
    <property type="protein sequence ID" value="BBX26539.1"/>
    <property type="molecule type" value="Genomic_DNA"/>
</dbReference>
<evidence type="ECO:0000256" key="4">
    <source>
        <dbReference type="ARBA" id="ARBA00022475"/>
    </source>
</evidence>
<keyword evidence="6 9" id="KW-1133">Transmembrane helix</keyword>
<evidence type="ECO:0000256" key="6">
    <source>
        <dbReference type="ARBA" id="ARBA00022989"/>
    </source>
</evidence>
<keyword evidence="5 9" id="KW-0812">Transmembrane</keyword>
<dbReference type="GO" id="GO:0005886">
    <property type="term" value="C:plasma membrane"/>
    <property type="evidence" value="ECO:0007669"/>
    <property type="project" value="UniProtKB-SubCell"/>
</dbReference>
<feature type="transmembrane region" description="Helical" evidence="9">
    <location>
        <begin position="154"/>
        <end position="174"/>
    </location>
</feature>
<feature type="transmembrane region" description="Helical" evidence="9">
    <location>
        <begin position="585"/>
        <end position="604"/>
    </location>
</feature>
<accession>A0A6N4UQ10</accession>
<feature type="transmembrane region" description="Helical" evidence="9">
    <location>
        <begin position="256"/>
        <end position="276"/>
    </location>
</feature>
<dbReference type="PANTHER" id="PTHR30252">
    <property type="entry name" value="INNER MEMBRANE PEPTIDE TRANSPORTER"/>
    <property type="match status" value="1"/>
</dbReference>
<keyword evidence="12" id="KW-1185">Reference proteome</keyword>
<evidence type="ECO:0000256" key="3">
    <source>
        <dbReference type="ARBA" id="ARBA00022448"/>
    </source>
</evidence>
<dbReference type="KEGG" id="malv:MALV_16640"/>
<feature type="transmembrane region" description="Helical" evidence="9">
    <location>
        <begin position="180"/>
        <end position="203"/>
    </location>
</feature>
<feature type="transmembrane region" description="Helical" evidence="9">
    <location>
        <begin position="224"/>
        <end position="250"/>
    </location>
</feature>
<dbReference type="AlphaFoldDB" id="A0A6N4UQ10"/>
<feature type="transmembrane region" description="Helical" evidence="9">
    <location>
        <begin position="430"/>
        <end position="453"/>
    </location>
</feature>
<feature type="transmembrane region" description="Helical" evidence="9">
    <location>
        <begin position="322"/>
        <end position="343"/>
    </location>
</feature>
<dbReference type="InterPro" id="IPR051605">
    <property type="entry name" value="CstA"/>
</dbReference>
<feature type="domain" description="CstA N-terminal" evidence="10">
    <location>
        <begin position="100"/>
        <end position="665"/>
    </location>
</feature>
<organism evidence="11 12">
    <name type="scientific">Mycolicibacterium alvei</name>
    <dbReference type="NCBI Taxonomy" id="67081"/>
    <lineage>
        <taxon>Bacteria</taxon>
        <taxon>Bacillati</taxon>
        <taxon>Actinomycetota</taxon>
        <taxon>Actinomycetes</taxon>
        <taxon>Mycobacteriales</taxon>
        <taxon>Mycobacteriaceae</taxon>
        <taxon>Mycolicibacterium</taxon>
    </lineage>
</organism>
<evidence type="ECO:0000256" key="5">
    <source>
        <dbReference type="ARBA" id="ARBA00022692"/>
    </source>
</evidence>
<feature type="transmembrane region" description="Helical" evidence="9">
    <location>
        <begin position="616"/>
        <end position="640"/>
    </location>
</feature>
<protein>
    <submittedName>
        <fullName evidence="11">Carbon starvation protein A</fullName>
    </submittedName>
</protein>
<evidence type="ECO:0000256" key="7">
    <source>
        <dbReference type="ARBA" id="ARBA00023136"/>
    </source>
</evidence>